<dbReference type="GO" id="GO:0051315">
    <property type="term" value="P:attachment of mitotic spindle microtubules to kinetochore"/>
    <property type="evidence" value="ECO:0007669"/>
    <property type="project" value="UniProtKB-ARBA"/>
</dbReference>
<dbReference type="InterPro" id="IPR045110">
    <property type="entry name" value="XMAP215"/>
</dbReference>
<feature type="compositionally biased region" description="Polar residues" evidence="5">
    <location>
        <begin position="827"/>
        <end position="838"/>
    </location>
</feature>
<feature type="region of interest" description="Disordered" evidence="5">
    <location>
        <begin position="241"/>
        <end position="279"/>
    </location>
</feature>
<dbReference type="GO" id="GO:0099070">
    <property type="term" value="C:static microtubule bundle"/>
    <property type="evidence" value="ECO:0007669"/>
    <property type="project" value="UniProtKB-ARBA"/>
</dbReference>
<feature type="compositionally biased region" description="Basic and acidic residues" evidence="5">
    <location>
        <begin position="574"/>
        <end position="586"/>
    </location>
</feature>
<dbReference type="GO" id="GO:0000776">
    <property type="term" value="C:kinetochore"/>
    <property type="evidence" value="ECO:0007669"/>
    <property type="project" value="UniProtKB-ARBA"/>
</dbReference>
<keyword evidence="2" id="KW-0963">Cytoplasm</keyword>
<dbReference type="Gene3D" id="1.25.10.10">
    <property type="entry name" value="Leucine-rich Repeat Variant"/>
    <property type="match status" value="2"/>
</dbReference>
<dbReference type="InterPro" id="IPR048491">
    <property type="entry name" value="XMAP215_CLASP_TOG"/>
</dbReference>
<dbReference type="GO" id="GO:0046785">
    <property type="term" value="P:microtubule polymerization"/>
    <property type="evidence" value="ECO:0007669"/>
    <property type="project" value="InterPro"/>
</dbReference>
<dbReference type="GO" id="GO:1990571">
    <property type="term" value="P:meiotic centromere clustering"/>
    <property type="evidence" value="ECO:0007669"/>
    <property type="project" value="UniProtKB-ARBA"/>
</dbReference>
<feature type="region of interest" description="Disordered" evidence="5">
    <location>
        <begin position="742"/>
        <end position="852"/>
    </location>
</feature>
<evidence type="ECO:0000259" key="6">
    <source>
        <dbReference type="SMART" id="SM01349"/>
    </source>
</evidence>
<feature type="region of interest" description="Disordered" evidence="5">
    <location>
        <begin position="514"/>
        <end position="586"/>
    </location>
</feature>
<gene>
    <name evidence="7" type="ORF">DASC09_010040</name>
</gene>
<dbReference type="PANTHER" id="PTHR12609">
    <property type="entry name" value="MICROTUBULE ASSOCIATED PROTEIN XMAP215"/>
    <property type="match status" value="1"/>
</dbReference>
<dbReference type="GO" id="GO:0051010">
    <property type="term" value="F:microtubule plus-end binding"/>
    <property type="evidence" value="ECO:0007669"/>
    <property type="project" value="InterPro"/>
</dbReference>
<dbReference type="FunFam" id="1.25.10.10:FF:000019">
    <property type="entry name" value="Cytoskeleton-associated protein 5"/>
    <property type="match status" value="1"/>
</dbReference>
<dbReference type="GO" id="GO:0061863">
    <property type="term" value="F:microtubule plus end polymerase"/>
    <property type="evidence" value="ECO:0007669"/>
    <property type="project" value="InterPro"/>
</dbReference>
<dbReference type="AlphaFoldDB" id="A0AAV5QG93"/>
<proteinExistence type="predicted"/>
<evidence type="ECO:0000256" key="4">
    <source>
        <dbReference type="SAM" id="Coils"/>
    </source>
</evidence>
<dbReference type="SUPFAM" id="SSF48371">
    <property type="entry name" value="ARM repeat"/>
    <property type="match status" value="1"/>
</dbReference>
<evidence type="ECO:0000256" key="1">
    <source>
        <dbReference type="ARBA" id="ARBA00004317"/>
    </source>
</evidence>
<dbReference type="GO" id="GO:0005881">
    <property type="term" value="C:cytoplasmic microtubule"/>
    <property type="evidence" value="ECO:0007669"/>
    <property type="project" value="UniProtKB-ARBA"/>
</dbReference>
<feature type="compositionally biased region" description="Polar residues" evidence="5">
    <location>
        <begin position="796"/>
        <end position="813"/>
    </location>
</feature>
<accession>A0AAV5QG93</accession>
<evidence type="ECO:0000256" key="2">
    <source>
        <dbReference type="ARBA" id="ARBA00022490"/>
    </source>
</evidence>
<dbReference type="InterPro" id="IPR016024">
    <property type="entry name" value="ARM-type_fold"/>
</dbReference>
<feature type="coiled-coil region" evidence="4">
    <location>
        <begin position="633"/>
        <end position="723"/>
    </location>
</feature>
<keyword evidence="4" id="KW-0175">Coiled coil</keyword>
<dbReference type="GO" id="GO:0030951">
    <property type="term" value="P:establishment or maintenance of microtubule cytoskeleton polarity"/>
    <property type="evidence" value="ECO:0007669"/>
    <property type="project" value="InterPro"/>
</dbReference>
<comment type="subcellular location">
    <subcellularLocation>
        <location evidence="1">Cytoplasm</location>
        <location evidence="1">Cytoskeleton</location>
        <location evidence="1">Microtubule organizing center</location>
        <location evidence="1">Spindle pole body</location>
    </subcellularLocation>
</comment>
<name>A0AAV5QG93_9ASCO</name>
<evidence type="ECO:0000256" key="5">
    <source>
        <dbReference type="SAM" id="MobiDB-lite"/>
    </source>
</evidence>
<dbReference type="GeneID" id="90071658"/>
<evidence type="ECO:0000313" key="7">
    <source>
        <dbReference type="EMBL" id="GMM33679.1"/>
    </source>
</evidence>
<dbReference type="GO" id="GO:1990498">
    <property type="term" value="C:mitotic spindle microtubule"/>
    <property type="evidence" value="ECO:0007669"/>
    <property type="project" value="UniProtKB-ARBA"/>
</dbReference>
<comment type="caution">
    <text evidence="7">The sequence shown here is derived from an EMBL/GenBank/DDBJ whole genome shotgun (WGS) entry which is preliminary data.</text>
</comment>
<sequence length="878" mass="98335">MSTEEDYSKLPLEDRLVHKIWKVRLGAYDELSDNFAKSAGENDTCFAAYLSNPSLFKKIAGDSNVVAQESGIAVINNFLQYCGPNACLKIRSQVVAPLVEKGLASSRAGSKSKTIEALHLLIELDEPTPVIEEITPYLKHRLPKLVAGTANALYELLKSFGTNTIDPKFILPHLPKLFSHADKKVRIEATNIAIELYKWMGKSIEALLLNDLKVVQQKELSAEFEKLGDVRPQQTRLLRSQQEQLSRYQNQNNNKGNGENQDDDDVNMTESGSSEADPFDLVAPTDVLSKIPASLPIQIKSSKWKERKEILEEIQPLFKELKYKLDDYSEFIKTMAKCMKDVNLQVVQLAAEITDSLAKGLRSDFNKYLPLIFVPVLERTKEKKPQVLDPLLNLLDTMFKYSSLSITLEDTIGVLQKSKIPKVKEEVHKFLTKCLSKTPVIPTQGEIEMIMNQSIKTSADSQAPVRNAAQETIGTLMKVVGERPLNQYMDKFDDIKRKKIKEFFEKAEVSVKPTSAVSNNAAKRAPTGKPVGKKPPSRNPLSGNPRLSIDKISPPPTVGIESGLKKKNMASIPSKREASSPLKRNDVSLKSSRGLTSMVINKSHNGSSLTSKLENVAFNSNFSAISVEELKELEQLRTEKQSWVKQKQELQNSLEISSQEKKLLQTEMESFKLRYQQLVDETTGINLKLKSKDTQISRLIVDYEKSQQTLFDLQEKYSQLQKSKNSISRMSMPSTSQLAMNFSSTPKFSNLDKSKRNSTLGIMTKSGGGFGQPIAFSKQHSRPSHSPTPPSNHSPNQESGLPSNTKSLANDINTGVGKLTIEEKENTGISRNKSSSFRNDPRPTGLNTDNDEEWKRANEVTINLKARIEKMKYRSRNI</sequence>
<dbReference type="EMBL" id="BTFZ01000002">
    <property type="protein sequence ID" value="GMM33679.1"/>
    <property type="molecule type" value="Genomic_DNA"/>
</dbReference>
<keyword evidence="8" id="KW-1185">Reference proteome</keyword>
<dbReference type="RefSeq" id="XP_064850679.1">
    <property type="nucleotide sequence ID" value="XM_064994607.1"/>
</dbReference>
<dbReference type="Pfam" id="PF21042">
    <property type="entry name" value="Stu2_CTS"/>
    <property type="match status" value="1"/>
</dbReference>
<dbReference type="SMART" id="SM01349">
    <property type="entry name" value="TOG"/>
    <property type="match status" value="2"/>
</dbReference>
<dbReference type="GO" id="GO:0044732">
    <property type="term" value="C:mitotic spindle pole body"/>
    <property type="evidence" value="ECO:0007669"/>
    <property type="project" value="UniProtKB-ARBA"/>
</dbReference>
<evidence type="ECO:0000313" key="8">
    <source>
        <dbReference type="Proteomes" id="UP001360560"/>
    </source>
</evidence>
<dbReference type="InterPro" id="IPR011989">
    <property type="entry name" value="ARM-like"/>
</dbReference>
<feature type="domain" description="TOG" evidence="6">
    <location>
        <begin position="1"/>
        <end position="233"/>
    </location>
</feature>
<dbReference type="Proteomes" id="UP001360560">
    <property type="component" value="Unassembled WGS sequence"/>
</dbReference>
<dbReference type="InterPro" id="IPR034085">
    <property type="entry name" value="TOG"/>
</dbReference>
<dbReference type="InterPro" id="IPR048492">
    <property type="entry name" value="Stu2_CTS"/>
</dbReference>
<evidence type="ECO:0000256" key="3">
    <source>
        <dbReference type="ARBA" id="ARBA00023212"/>
    </source>
</evidence>
<organism evidence="7 8">
    <name type="scientific">Saccharomycopsis crataegensis</name>
    <dbReference type="NCBI Taxonomy" id="43959"/>
    <lineage>
        <taxon>Eukaryota</taxon>
        <taxon>Fungi</taxon>
        <taxon>Dikarya</taxon>
        <taxon>Ascomycota</taxon>
        <taxon>Saccharomycotina</taxon>
        <taxon>Saccharomycetes</taxon>
        <taxon>Saccharomycopsidaceae</taxon>
        <taxon>Saccharomycopsis</taxon>
    </lineage>
</organism>
<keyword evidence="3" id="KW-0206">Cytoskeleton</keyword>
<feature type="domain" description="TOG" evidence="6">
    <location>
        <begin position="280"/>
        <end position="513"/>
    </location>
</feature>
<dbReference type="Pfam" id="PF21041">
    <property type="entry name" value="XMAP215_CLASP_TOG"/>
    <property type="match status" value="1"/>
</dbReference>
<dbReference type="GO" id="GO:0000022">
    <property type="term" value="P:mitotic spindle elongation"/>
    <property type="evidence" value="ECO:0007669"/>
    <property type="project" value="UniProtKB-ARBA"/>
</dbReference>
<reference evidence="7 8" key="1">
    <citation type="journal article" date="2023" name="Elife">
        <title>Identification of key yeast species and microbe-microbe interactions impacting larval growth of Drosophila in the wild.</title>
        <authorList>
            <person name="Mure A."/>
            <person name="Sugiura Y."/>
            <person name="Maeda R."/>
            <person name="Honda K."/>
            <person name="Sakurai N."/>
            <person name="Takahashi Y."/>
            <person name="Watada M."/>
            <person name="Katoh T."/>
            <person name="Gotoh A."/>
            <person name="Gotoh Y."/>
            <person name="Taniguchi I."/>
            <person name="Nakamura K."/>
            <person name="Hayashi T."/>
            <person name="Katayama T."/>
            <person name="Uemura T."/>
            <person name="Hattori Y."/>
        </authorList>
    </citation>
    <scope>NUCLEOTIDE SEQUENCE [LARGE SCALE GENOMIC DNA]</scope>
    <source>
        <strain evidence="7 8">SC-9</strain>
    </source>
</reference>
<protein>
    <submittedName>
        <fullName evidence="7">Stu2 protein</fullName>
    </submittedName>
</protein>
<feature type="compositionally biased region" description="Low complexity" evidence="5">
    <location>
        <begin position="249"/>
        <end position="259"/>
    </location>
</feature>